<dbReference type="Proteomes" id="UP001177140">
    <property type="component" value="Unassembled WGS sequence"/>
</dbReference>
<evidence type="ECO:0000256" key="6">
    <source>
        <dbReference type="SAM" id="Phobius"/>
    </source>
</evidence>
<keyword evidence="2" id="KW-0349">Heme</keyword>
<keyword evidence="3" id="KW-0479">Metal-binding</keyword>
<dbReference type="PANTHER" id="PTHR47955">
    <property type="entry name" value="CYTOCHROME P450 FAMILY 71 PROTEIN"/>
    <property type="match status" value="1"/>
</dbReference>
<evidence type="ECO:0008006" key="9">
    <source>
        <dbReference type="Google" id="ProtNLM"/>
    </source>
</evidence>
<proteinExistence type="inferred from homology"/>
<dbReference type="SUPFAM" id="SSF48264">
    <property type="entry name" value="Cytochrome P450"/>
    <property type="match status" value="1"/>
</dbReference>
<dbReference type="InterPro" id="IPR002401">
    <property type="entry name" value="Cyt_P450_E_grp-I"/>
</dbReference>
<evidence type="ECO:0000256" key="2">
    <source>
        <dbReference type="ARBA" id="ARBA00022617"/>
    </source>
</evidence>
<dbReference type="EMBL" id="JAJJMA010150785">
    <property type="protein sequence ID" value="MCL7034869.1"/>
    <property type="molecule type" value="Genomic_DNA"/>
</dbReference>
<accession>A0AA41S8G8</accession>
<evidence type="ECO:0000313" key="7">
    <source>
        <dbReference type="EMBL" id="MCL7034869.1"/>
    </source>
</evidence>
<keyword evidence="6" id="KW-0812">Transmembrane</keyword>
<feature type="transmembrane region" description="Helical" evidence="6">
    <location>
        <begin position="6"/>
        <end position="24"/>
    </location>
</feature>
<evidence type="ECO:0000256" key="3">
    <source>
        <dbReference type="ARBA" id="ARBA00022723"/>
    </source>
</evidence>
<dbReference type="PRINTS" id="PR00463">
    <property type="entry name" value="EP450I"/>
</dbReference>
<dbReference type="Gene3D" id="1.10.630.10">
    <property type="entry name" value="Cytochrome P450"/>
    <property type="match status" value="1"/>
</dbReference>
<comment type="similarity">
    <text evidence="1">Belongs to the cytochrome P450 family.</text>
</comment>
<dbReference type="AlphaFoldDB" id="A0AA41S8G8"/>
<evidence type="ECO:0000313" key="8">
    <source>
        <dbReference type="Proteomes" id="UP001177140"/>
    </source>
</evidence>
<keyword evidence="8" id="KW-1185">Reference proteome</keyword>
<reference evidence="7" key="1">
    <citation type="submission" date="2022-03" db="EMBL/GenBank/DDBJ databases">
        <title>A functionally conserved STORR gene fusion in Papaver species that diverged 16.8 million years ago.</title>
        <authorList>
            <person name="Catania T."/>
        </authorList>
    </citation>
    <scope>NUCLEOTIDE SEQUENCE</scope>
    <source>
        <strain evidence="7">S-191538</strain>
    </source>
</reference>
<dbReference type="GO" id="GO:0020037">
    <property type="term" value="F:heme binding"/>
    <property type="evidence" value="ECO:0007669"/>
    <property type="project" value="InterPro"/>
</dbReference>
<keyword evidence="5" id="KW-0408">Iron</keyword>
<evidence type="ECO:0000256" key="5">
    <source>
        <dbReference type="ARBA" id="ARBA00023004"/>
    </source>
</evidence>
<dbReference type="Pfam" id="PF00067">
    <property type="entry name" value="p450"/>
    <property type="match status" value="1"/>
</dbReference>
<dbReference type="GO" id="GO:0033075">
    <property type="term" value="P:isoquinoline alkaloid biosynthetic process"/>
    <property type="evidence" value="ECO:0007669"/>
    <property type="project" value="UniProtKB-ARBA"/>
</dbReference>
<feature type="non-terminal residue" evidence="7">
    <location>
        <position position="291"/>
    </location>
</feature>
<dbReference type="InterPro" id="IPR036396">
    <property type="entry name" value="Cyt_P450_sf"/>
</dbReference>
<name>A0AA41S8G8_PAPNU</name>
<dbReference type="GO" id="GO:0016705">
    <property type="term" value="F:oxidoreductase activity, acting on paired donors, with incorporation or reduction of molecular oxygen"/>
    <property type="evidence" value="ECO:0007669"/>
    <property type="project" value="InterPro"/>
</dbReference>
<organism evidence="7 8">
    <name type="scientific">Papaver nudicaule</name>
    <name type="common">Iceland poppy</name>
    <dbReference type="NCBI Taxonomy" id="74823"/>
    <lineage>
        <taxon>Eukaryota</taxon>
        <taxon>Viridiplantae</taxon>
        <taxon>Streptophyta</taxon>
        <taxon>Embryophyta</taxon>
        <taxon>Tracheophyta</taxon>
        <taxon>Spermatophyta</taxon>
        <taxon>Magnoliopsida</taxon>
        <taxon>Ranunculales</taxon>
        <taxon>Papaveraceae</taxon>
        <taxon>Papaveroideae</taxon>
        <taxon>Papaver</taxon>
    </lineage>
</organism>
<dbReference type="PANTHER" id="PTHR47955:SF8">
    <property type="entry name" value="CYTOCHROME P450 71D11-LIKE"/>
    <property type="match status" value="1"/>
</dbReference>
<dbReference type="GO" id="GO:0005506">
    <property type="term" value="F:iron ion binding"/>
    <property type="evidence" value="ECO:0007669"/>
    <property type="project" value="InterPro"/>
</dbReference>
<protein>
    <recommendedName>
        <fullName evidence="9">Cytochrome P450</fullName>
    </recommendedName>
</protein>
<evidence type="ECO:0000256" key="1">
    <source>
        <dbReference type="ARBA" id="ARBA00010617"/>
    </source>
</evidence>
<dbReference type="InterPro" id="IPR001128">
    <property type="entry name" value="Cyt_P450"/>
</dbReference>
<keyword evidence="6" id="KW-1133">Transmembrane helix</keyword>
<comment type="caution">
    <text evidence="7">The sequence shown here is derived from an EMBL/GenBank/DDBJ whole genome shotgun (WGS) entry which is preliminary data.</text>
</comment>
<dbReference type="GO" id="GO:0004497">
    <property type="term" value="F:monooxygenase activity"/>
    <property type="evidence" value="ECO:0007669"/>
    <property type="project" value="InterPro"/>
</dbReference>
<keyword evidence="4" id="KW-0560">Oxidoreductase</keyword>
<sequence length="291" mass="32839">MDLQFPSIIVLLIFLIPFLFIVWVNGKTSTRHKMPPGPRKLPFIGNLHNMLGLPHHTLSNLAKKYGSFMHLQLGEFSVVVVSSPKIAKQIMNTHGLVFADRPEFLTGKIAGYNSSGIALSPYGDYWKQLRRIAFTELLSEKKVRAFRSQREQEVSSMIQTISLESGSPVNLSDKLSSLSCDIICRAAIGNKCKDQEMLISVLSEGANFAGSLAIEDIFPSLRFLHFLGGTKEKLMRLHKKIDRVLEEMIQERRREKIVYLEEDFVDILLRVQESGELQVPLTNDNIKAVLG</sequence>
<evidence type="ECO:0000256" key="4">
    <source>
        <dbReference type="ARBA" id="ARBA00023002"/>
    </source>
</evidence>
<keyword evidence="6" id="KW-0472">Membrane</keyword>
<gene>
    <name evidence="7" type="ORF">MKW94_017997</name>
</gene>